<dbReference type="PANTHER" id="PTHR46331:SF2">
    <property type="entry name" value="VALACYCLOVIR HYDROLASE"/>
    <property type="match status" value="1"/>
</dbReference>
<dbReference type="EMBL" id="JQGC01000017">
    <property type="protein sequence ID" value="KFL29883.1"/>
    <property type="molecule type" value="Genomic_DNA"/>
</dbReference>
<dbReference type="PANTHER" id="PTHR46331">
    <property type="entry name" value="VALACYCLOVIR HYDROLASE"/>
    <property type="match status" value="1"/>
</dbReference>
<dbReference type="Pfam" id="PF00561">
    <property type="entry name" value="Abhydrolase_1"/>
    <property type="match status" value="1"/>
</dbReference>
<dbReference type="InterPro" id="IPR029058">
    <property type="entry name" value="AB_hydrolase_fold"/>
</dbReference>
<keyword evidence="3" id="KW-1185">Reference proteome</keyword>
<keyword evidence="2" id="KW-0378">Hydrolase</keyword>
<gene>
    <name evidence="2" type="ORF">JP75_17355</name>
</gene>
<comment type="caution">
    <text evidence="2">The sequence shown here is derived from an EMBL/GenBank/DDBJ whole genome shotgun (WGS) entry which is preliminary data.</text>
</comment>
<dbReference type="STRING" id="46914.JP75_17355"/>
<dbReference type="AlphaFoldDB" id="A0A087LZ30"/>
<evidence type="ECO:0000259" key="1">
    <source>
        <dbReference type="Pfam" id="PF00561"/>
    </source>
</evidence>
<protein>
    <submittedName>
        <fullName evidence="2">Alpha/beta hydrolase</fullName>
    </submittedName>
</protein>
<dbReference type="Proteomes" id="UP000028981">
    <property type="component" value="Unassembled WGS sequence"/>
</dbReference>
<dbReference type="Gene3D" id="3.40.50.1820">
    <property type="entry name" value="alpha/beta hydrolase"/>
    <property type="match status" value="1"/>
</dbReference>
<name>A0A087LZ30_9HYPH</name>
<feature type="domain" description="AB hydrolase-1" evidence="1">
    <location>
        <begin position="27"/>
        <end position="129"/>
    </location>
</feature>
<sequence>MSQAIESGYAPVEGTELYYEIHGEGAPLLMLHGGVNPSGFFGAPLAAMAGAFKVIAIHARGHGLSKDSDTPWSIEQAADDVAAVLRDRGIEKASVMGYSFGGKIAIQFAIRHPDMLEKLVIVSAGYARNGDYPEVRAAFEKMPDMADAIGGSIAQSPLAELYPDVDWVRVMRKSGQLGVRDYDWSEGVKTIKAPTLLVFADADSIRPEHVVDFYKLLGGGQRDAGLDGSLRSPSRLAIIPGVTHHTIIGAPAVFEHARAFLQG</sequence>
<organism evidence="2 3">
    <name type="scientific">Devosia riboflavina</name>
    <dbReference type="NCBI Taxonomy" id="46914"/>
    <lineage>
        <taxon>Bacteria</taxon>
        <taxon>Pseudomonadati</taxon>
        <taxon>Pseudomonadota</taxon>
        <taxon>Alphaproteobacteria</taxon>
        <taxon>Hyphomicrobiales</taxon>
        <taxon>Devosiaceae</taxon>
        <taxon>Devosia</taxon>
    </lineage>
</organism>
<dbReference type="InterPro" id="IPR000073">
    <property type="entry name" value="AB_hydrolase_1"/>
</dbReference>
<dbReference type="SUPFAM" id="SSF53474">
    <property type="entry name" value="alpha/beta-Hydrolases"/>
    <property type="match status" value="1"/>
</dbReference>
<dbReference type="GO" id="GO:0017171">
    <property type="term" value="F:serine hydrolase activity"/>
    <property type="evidence" value="ECO:0007669"/>
    <property type="project" value="TreeGrafter"/>
</dbReference>
<reference evidence="2 3" key="1">
    <citation type="submission" date="2014-08" db="EMBL/GenBank/DDBJ databases">
        <authorList>
            <person name="Hassan Y.I."/>
            <person name="Lepp D."/>
            <person name="Zhou T."/>
        </authorList>
    </citation>
    <scope>NUCLEOTIDE SEQUENCE [LARGE SCALE GENOMIC DNA]</scope>
    <source>
        <strain evidence="2 3">IFO13584</strain>
    </source>
</reference>
<proteinExistence type="predicted"/>
<accession>A0A087LZ30</accession>
<dbReference type="OrthoDB" id="9780765at2"/>
<dbReference type="RefSeq" id="WP_035085313.1">
    <property type="nucleotide sequence ID" value="NZ_JQGC01000017.1"/>
</dbReference>
<dbReference type="PRINTS" id="PR00111">
    <property type="entry name" value="ABHYDROLASE"/>
</dbReference>
<evidence type="ECO:0000313" key="3">
    <source>
        <dbReference type="Proteomes" id="UP000028981"/>
    </source>
</evidence>
<evidence type="ECO:0000313" key="2">
    <source>
        <dbReference type="EMBL" id="KFL29883.1"/>
    </source>
</evidence>